<organism evidence="4 5">
    <name type="scientific">Kistimonas scapharcae</name>
    <dbReference type="NCBI Taxonomy" id="1036133"/>
    <lineage>
        <taxon>Bacteria</taxon>
        <taxon>Pseudomonadati</taxon>
        <taxon>Pseudomonadota</taxon>
        <taxon>Gammaproteobacteria</taxon>
        <taxon>Oceanospirillales</taxon>
        <taxon>Endozoicomonadaceae</taxon>
        <taxon>Kistimonas</taxon>
    </lineage>
</organism>
<proteinExistence type="predicted"/>
<dbReference type="Proteomes" id="UP001500604">
    <property type="component" value="Unassembled WGS sequence"/>
</dbReference>
<dbReference type="RefSeq" id="WP_345197463.1">
    <property type="nucleotide sequence ID" value="NZ_BAABFL010000439.1"/>
</dbReference>
<dbReference type="EMBL" id="BAABFL010000439">
    <property type="protein sequence ID" value="GAA4651145.1"/>
    <property type="molecule type" value="Genomic_DNA"/>
</dbReference>
<gene>
    <name evidence="4" type="ORF">GCM10023116_34280</name>
</gene>
<evidence type="ECO:0000256" key="1">
    <source>
        <dbReference type="ARBA" id="ARBA00022729"/>
    </source>
</evidence>
<protein>
    <recommendedName>
        <fullName evidence="3">Outer membrane protein beta-barrel domain-containing protein</fullName>
    </recommendedName>
</protein>
<evidence type="ECO:0000256" key="2">
    <source>
        <dbReference type="SAM" id="SignalP"/>
    </source>
</evidence>
<keyword evidence="1 2" id="KW-0732">Signal</keyword>
<dbReference type="Pfam" id="PF13505">
    <property type="entry name" value="OMP_b-brl"/>
    <property type="match status" value="1"/>
</dbReference>
<dbReference type="InterPro" id="IPR011250">
    <property type="entry name" value="OMP/PagP_B-barrel"/>
</dbReference>
<feature type="domain" description="Outer membrane protein beta-barrel" evidence="3">
    <location>
        <begin position="10"/>
        <end position="202"/>
    </location>
</feature>
<evidence type="ECO:0000313" key="5">
    <source>
        <dbReference type="Proteomes" id="UP001500604"/>
    </source>
</evidence>
<sequence length="226" mass="24641">MFKPFTASVLAAACIAASSSAMAGDWFAGAAIGTVKQDISVKEGGEKATYPSDRNVAGKLDDPGFGALRLGQYLNENVRVYATLGTGSVKASESGALPGISYKETYKVENREFSFSADYVDNLFSMQTTKYFVGGTLGMNQMEAEFKGAYQVSNSAQSEKGSKKDNALVYGVQLGLIQELGEHFSAELGYRYTKMNNSVKFNVDGDQYKFKLKDQKLTYLAINYHF</sequence>
<name>A0ABP8V7D3_9GAMM</name>
<feature type="signal peptide" evidence="2">
    <location>
        <begin position="1"/>
        <end position="23"/>
    </location>
</feature>
<dbReference type="Gene3D" id="2.40.160.20">
    <property type="match status" value="1"/>
</dbReference>
<dbReference type="InterPro" id="IPR027385">
    <property type="entry name" value="Beta-barrel_OMP"/>
</dbReference>
<reference evidence="5" key="1">
    <citation type="journal article" date="2019" name="Int. J. Syst. Evol. Microbiol.">
        <title>The Global Catalogue of Microorganisms (GCM) 10K type strain sequencing project: providing services to taxonomists for standard genome sequencing and annotation.</title>
        <authorList>
            <consortium name="The Broad Institute Genomics Platform"/>
            <consortium name="The Broad Institute Genome Sequencing Center for Infectious Disease"/>
            <person name="Wu L."/>
            <person name="Ma J."/>
        </authorList>
    </citation>
    <scope>NUCLEOTIDE SEQUENCE [LARGE SCALE GENOMIC DNA]</scope>
    <source>
        <strain evidence="5">JCM 17805</strain>
    </source>
</reference>
<feature type="chain" id="PRO_5045906623" description="Outer membrane protein beta-barrel domain-containing protein" evidence="2">
    <location>
        <begin position="24"/>
        <end position="226"/>
    </location>
</feature>
<keyword evidence="5" id="KW-1185">Reference proteome</keyword>
<evidence type="ECO:0000313" key="4">
    <source>
        <dbReference type="EMBL" id="GAA4651145.1"/>
    </source>
</evidence>
<evidence type="ECO:0000259" key="3">
    <source>
        <dbReference type="Pfam" id="PF13505"/>
    </source>
</evidence>
<dbReference type="SUPFAM" id="SSF56925">
    <property type="entry name" value="OMPA-like"/>
    <property type="match status" value="1"/>
</dbReference>
<accession>A0ABP8V7D3</accession>
<comment type="caution">
    <text evidence="4">The sequence shown here is derived from an EMBL/GenBank/DDBJ whole genome shotgun (WGS) entry which is preliminary data.</text>
</comment>